<feature type="domain" description="GIY-YIG" evidence="2">
    <location>
        <begin position="259"/>
        <end position="340"/>
    </location>
</feature>
<accession>A0A5N7C6F9</accession>
<feature type="region of interest" description="Disordered" evidence="1">
    <location>
        <begin position="1"/>
        <end position="47"/>
    </location>
</feature>
<dbReference type="InterPro" id="IPR018306">
    <property type="entry name" value="Phage_T5_Orf172_DNA-bd"/>
</dbReference>
<dbReference type="PANTHER" id="PTHR28094:SF1">
    <property type="entry name" value="MEIOTICALLY UP-REGULATED GENE 113 PROTEIN"/>
    <property type="match status" value="1"/>
</dbReference>
<organism evidence="3">
    <name type="scientific">Petromyces alliaceus</name>
    <name type="common">Aspergillus alliaceus</name>
    <dbReference type="NCBI Taxonomy" id="209559"/>
    <lineage>
        <taxon>Eukaryota</taxon>
        <taxon>Fungi</taxon>
        <taxon>Dikarya</taxon>
        <taxon>Ascomycota</taxon>
        <taxon>Pezizomycotina</taxon>
        <taxon>Eurotiomycetes</taxon>
        <taxon>Eurotiomycetidae</taxon>
        <taxon>Eurotiales</taxon>
        <taxon>Aspergillaceae</taxon>
        <taxon>Aspergillus</taxon>
        <taxon>Aspergillus subgen. Circumdati</taxon>
    </lineage>
</organism>
<feature type="region of interest" description="Disordered" evidence="1">
    <location>
        <begin position="105"/>
        <end position="233"/>
    </location>
</feature>
<proteinExistence type="predicted"/>
<dbReference type="InterPro" id="IPR035901">
    <property type="entry name" value="GIY-YIG_endonuc_sf"/>
</dbReference>
<evidence type="ECO:0000256" key="1">
    <source>
        <dbReference type="SAM" id="MobiDB-lite"/>
    </source>
</evidence>
<sequence>MASSIAATGLPQYMGSPPTPWRDGDDRCSSPFPEKIGNFPDDESDSHFEFMEESPTRPALVRRRAEQLSQQRRFMSKFVAKDQTFGAFLRVNREGLHRIPQRSFLEVYSQGEKPSDASPPRSDASRSSTTRPAWIPPDAAYVEISDDESDKDLCPPASDLDRGMTVPQVQMDDQDASMPSTNTSEDERMDSSDDEAGGSVSPFSSASLQETPRTEVSDDALADSQRSPKFIPNNKSTEDIVFAVRDVIRGASSRKPESSSGYVYVLYDPSEESPFYKIGQSKDVERRTKQHNANCRLGTWTTRKSPKCTNLYKTLEKLALAELKNLKYEPNCSCPTQHREYSWGKVADGLKIVRSWSRWLTEEEPFDNESNLKPFWADRLEAFTCGNLGSFNCMKVGCTKEAEEPQACQACLRKGWMTFTEPTSEDRFEYICRIATSSRWVCWVLQTCHKRFPSYETRLASLVNWIILGQQLWDSVSSIQLILVTLFIRGIYVTALACWNHGIDKSEFLDLFLDLFLAVIAAYRLFLVGTPTAVPGDEKPIRRVNGSRSPSRQFERTASKSPGQRNPGSNRPPKKPRPSKASGAEGENKVNSPNKEHSDEMKELPGEMLPASPLTPDRSLTRQMRKKGVRTG</sequence>
<dbReference type="Proteomes" id="UP000326877">
    <property type="component" value="Unassembled WGS sequence"/>
</dbReference>
<dbReference type="EMBL" id="ML735267">
    <property type="protein sequence ID" value="KAE8389317.1"/>
    <property type="molecule type" value="Genomic_DNA"/>
</dbReference>
<feature type="region of interest" description="Disordered" evidence="1">
    <location>
        <begin position="537"/>
        <end position="632"/>
    </location>
</feature>
<dbReference type="PANTHER" id="PTHR28094">
    <property type="entry name" value="MEIOTICALLY UP-REGULATED GENE 113 PROTEIN"/>
    <property type="match status" value="1"/>
</dbReference>
<protein>
    <recommendedName>
        <fullName evidence="2">GIY-YIG domain-containing protein</fullName>
    </recommendedName>
</protein>
<evidence type="ECO:0000259" key="2">
    <source>
        <dbReference type="PROSITE" id="PS50164"/>
    </source>
</evidence>
<name>A0A5N7C6F9_PETAA</name>
<dbReference type="Pfam" id="PF10544">
    <property type="entry name" value="T5orf172"/>
    <property type="match status" value="1"/>
</dbReference>
<dbReference type="OrthoDB" id="3511049at2759"/>
<feature type="compositionally biased region" description="Basic and acidic residues" evidence="1">
    <location>
        <begin position="594"/>
        <end position="605"/>
    </location>
</feature>
<feature type="compositionally biased region" description="Low complexity" evidence="1">
    <location>
        <begin position="116"/>
        <end position="133"/>
    </location>
</feature>
<reference evidence="3" key="1">
    <citation type="submission" date="2019-04" db="EMBL/GenBank/DDBJ databases">
        <title>Friends and foes A comparative genomics studyof 23 Aspergillus species from section Flavi.</title>
        <authorList>
            <consortium name="DOE Joint Genome Institute"/>
            <person name="Kjaerbolling I."/>
            <person name="Vesth T."/>
            <person name="Frisvad J.C."/>
            <person name="Nybo J.L."/>
            <person name="Theobald S."/>
            <person name="Kildgaard S."/>
            <person name="Isbrandt T."/>
            <person name="Kuo A."/>
            <person name="Sato A."/>
            <person name="Lyhne E.K."/>
            <person name="Kogle M.E."/>
            <person name="Wiebenga A."/>
            <person name="Kun R.S."/>
            <person name="Lubbers R.J."/>
            <person name="Makela M.R."/>
            <person name="Barry K."/>
            <person name="Chovatia M."/>
            <person name="Clum A."/>
            <person name="Daum C."/>
            <person name="Haridas S."/>
            <person name="He G."/>
            <person name="LaButti K."/>
            <person name="Lipzen A."/>
            <person name="Mondo S."/>
            <person name="Riley R."/>
            <person name="Salamov A."/>
            <person name="Simmons B.A."/>
            <person name="Magnuson J.K."/>
            <person name="Henrissat B."/>
            <person name="Mortensen U.H."/>
            <person name="Larsen T.O."/>
            <person name="Devries R.P."/>
            <person name="Grigoriev I.V."/>
            <person name="Machida M."/>
            <person name="Baker S.E."/>
            <person name="Andersen M.R."/>
        </authorList>
    </citation>
    <scope>NUCLEOTIDE SEQUENCE [LARGE SCALE GENOMIC DNA]</scope>
    <source>
        <strain evidence="3">IBT 14317</strain>
    </source>
</reference>
<feature type="compositionally biased region" description="Polar residues" evidence="1">
    <location>
        <begin position="201"/>
        <end position="211"/>
    </location>
</feature>
<feature type="compositionally biased region" description="Basic residues" evidence="1">
    <location>
        <begin position="623"/>
        <end position="632"/>
    </location>
</feature>
<gene>
    <name evidence="3" type="ORF">BDV23DRAFT_98896</name>
</gene>
<evidence type="ECO:0000313" key="3">
    <source>
        <dbReference type="EMBL" id="KAE8389317.1"/>
    </source>
</evidence>
<dbReference type="InterPro" id="IPR053006">
    <property type="entry name" value="Meiosis_regulatory"/>
</dbReference>
<dbReference type="PROSITE" id="PS50164">
    <property type="entry name" value="GIY_YIG"/>
    <property type="match status" value="1"/>
</dbReference>
<dbReference type="InterPro" id="IPR000305">
    <property type="entry name" value="GIY-YIG_endonuc"/>
</dbReference>
<dbReference type="AlphaFoldDB" id="A0A5N7C6F9"/>
<dbReference type="Gene3D" id="3.40.1440.10">
    <property type="entry name" value="GIY-YIG endonuclease"/>
    <property type="match status" value="1"/>
</dbReference>